<dbReference type="EMBL" id="JADFTS010000005">
    <property type="protein sequence ID" value="KAF9604813.1"/>
    <property type="molecule type" value="Genomic_DNA"/>
</dbReference>
<gene>
    <name evidence="10" type="ORF">IFM89_010354</name>
</gene>
<evidence type="ECO:0000256" key="6">
    <source>
        <dbReference type="ARBA" id="ARBA00023136"/>
    </source>
</evidence>
<dbReference type="SMART" id="SM00220">
    <property type="entry name" value="S_TKc"/>
    <property type="match status" value="1"/>
</dbReference>
<dbReference type="GO" id="GO:0016020">
    <property type="term" value="C:membrane"/>
    <property type="evidence" value="ECO:0007669"/>
    <property type="project" value="UniProtKB-SubCell"/>
</dbReference>
<protein>
    <recommendedName>
        <fullName evidence="9">Protein kinase domain-containing protein</fullName>
    </recommendedName>
</protein>
<keyword evidence="2" id="KW-0808">Transferase</keyword>
<dbReference type="PROSITE" id="PS50011">
    <property type="entry name" value="PROTEIN_KINASE_DOM"/>
    <property type="match status" value="1"/>
</dbReference>
<dbReference type="GO" id="GO:0030247">
    <property type="term" value="F:polysaccharide binding"/>
    <property type="evidence" value="ECO:0007669"/>
    <property type="project" value="InterPro"/>
</dbReference>
<evidence type="ECO:0000259" key="9">
    <source>
        <dbReference type="PROSITE" id="PS50011"/>
    </source>
</evidence>
<comment type="caution">
    <text evidence="10">The sequence shown here is derived from an EMBL/GenBank/DDBJ whole genome shotgun (WGS) entry which is preliminary data.</text>
</comment>
<dbReference type="AlphaFoldDB" id="A0A835HX01"/>
<keyword evidence="5" id="KW-1133">Transmembrane helix</keyword>
<evidence type="ECO:0000256" key="2">
    <source>
        <dbReference type="ARBA" id="ARBA00022527"/>
    </source>
</evidence>
<dbReference type="InterPro" id="IPR045874">
    <property type="entry name" value="LRK10/LRL21-25-like"/>
</dbReference>
<feature type="signal peptide" evidence="8">
    <location>
        <begin position="1"/>
        <end position="25"/>
    </location>
</feature>
<keyword evidence="6" id="KW-0472">Membrane</keyword>
<evidence type="ECO:0000256" key="4">
    <source>
        <dbReference type="ARBA" id="ARBA00022729"/>
    </source>
</evidence>
<dbReference type="Pfam" id="PF13947">
    <property type="entry name" value="GUB_WAK_bind"/>
    <property type="match status" value="1"/>
</dbReference>
<organism evidence="10 11">
    <name type="scientific">Coptis chinensis</name>
    <dbReference type="NCBI Taxonomy" id="261450"/>
    <lineage>
        <taxon>Eukaryota</taxon>
        <taxon>Viridiplantae</taxon>
        <taxon>Streptophyta</taxon>
        <taxon>Embryophyta</taxon>
        <taxon>Tracheophyta</taxon>
        <taxon>Spermatophyta</taxon>
        <taxon>Magnoliopsida</taxon>
        <taxon>Ranunculales</taxon>
        <taxon>Ranunculaceae</taxon>
        <taxon>Coptidoideae</taxon>
        <taxon>Coptis</taxon>
    </lineage>
</organism>
<feature type="domain" description="Protein kinase" evidence="9">
    <location>
        <begin position="54"/>
        <end position="360"/>
    </location>
</feature>
<evidence type="ECO:0000256" key="3">
    <source>
        <dbReference type="ARBA" id="ARBA00022692"/>
    </source>
</evidence>
<dbReference type="Pfam" id="PF00069">
    <property type="entry name" value="Pkinase"/>
    <property type="match status" value="1"/>
</dbReference>
<name>A0A835HX01_9MAGN</name>
<keyword evidence="3" id="KW-0812">Transmembrane</keyword>
<keyword evidence="4 8" id="KW-0732">Signal</keyword>
<evidence type="ECO:0000256" key="5">
    <source>
        <dbReference type="ARBA" id="ARBA00022989"/>
    </source>
</evidence>
<evidence type="ECO:0000313" key="11">
    <source>
        <dbReference type="Proteomes" id="UP000631114"/>
    </source>
</evidence>
<keyword evidence="7" id="KW-0325">Glycoprotein</keyword>
<evidence type="ECO:0000256" key="7">
    <source>
        <dbReference type="ARBA" id="ARBA00023180"/>
    </source>
</evidence>
<dbReference type="Proteomes" id="UP000631114">
    <property type="component" value="Unassembled WGS sequence"/>
</dbReference>
<evidence type="ECO:0000313" key="10">
    <source>
        <dbReference type="EMBL" id="KAF9604813.1"/>
    </source>
</evidence>
<dbReference type="GO" id="GO:0004674">
    <property type="term" value="F:protein serine/threonine kinase activity"/>
    <property type="evidence" value="ECO:0007669"/>
    <property type="project" value="UniProtKB-KW"/>
</dbReference>
<proteinExistence type="predicted"/>
<reference evidence="10 11" key="1">
    <citation type="submission" date="2020-10" db="EMBL/GenBank/DDBJ databases">
        <title>The Coptis chinensis genome and diversification of protoberbering-type alkaloids.</title>
        <authorList>
            <person name="Wang B."/>
            <person name="Shu S."/>
            <person name="Song C."/>
            <person name="Liu Y."/>
        </authorList>
    </citation>
    <scope>NUCLEOTIDE SEQUENCE [LARGE SCALE GENOMIC DNA]</scope>
    <source>
        <strain evidence="10">HL-2020</strain>
        <tissue evidence="10">Leaf</tissue>
    </source>
</reference>
<dbReference type="SUPFAM" id="SSF56112">
    <property type="entry name" value="Protein kinase-like (PK-like)"/>
    <property type="match status" value="1"/>
</dbReference>
<dbReference type="InterPro" id="IPR011009">
    <property type="entry name" value="Kinase-like_dom_sf"/>
</dbReference>
<dbReference type="InterPro" id="IPR025287">
    <property type="entry name" value="WAK_GUB"/>
</dbReference>
<comment type="subcellular location">
    <subcellularLocation>
        <location evidence="1">Membrane</location>
        <topology evidence="1">Single-pass type I membrane protein</topology>
    </subcellularLocation>
</comment>
<dbReference type="InterPro" id="IPR000719">
    <property type="entry name" value="Prot_kinase_dom"/>
</dbReference>
<dbReference type="GO" id="GO:0005524">
    <property type="term" value="F:ATP binding"/>
    <property type="evidence" value="ECO:0007669"/>
    <property type="project" value="InterPro"/>
</dbReference>
<keyword evidence="11" id="KW-1185">Reference proteome</keyword>
<sequence length="374" mass="42103">MFQLLQFLTFVLVLIGLNGILLVTSENCAGDFFVRYPFRLNSGDQIVRNNGYVDSGFTLNDTGYPGLVIKCLDSRPVINISNHHYHVRDIDYVQKLLTIVDVDIVDQDCPQPRRNFSLQSTPYLRYFGEHVSAIVFYNCTNNTQNVEQLIPCLDNTTNERSYAFTEGKIPIGFDGYKTCSESVVATFSDLAQNLTQELKLGFKLRYTAPTTECEDFCPKISDFGMAKLCPTRDISILSWVGARGTPGYIAPEVSFRNFGGFGGVSHKSDVYSYGMMVLEMIGGRKNIDATVENMSEIYFPQWIYNHLKPDFNIEGSSEMFEEETTKKMIIVALWCIQTHPSNRPSMSKVVEMLEGNNEELQMPPNPALSSSSSS</sequence>
<keyword evidence="2" id="KW-0723">Serine/threonine-protein kinase</keyword>
<dbReference type="Gene3D" id="1.10.510.10">
    <property type="entry name" value="Transferase(Phosphotransferase) domain 1"/>
    <property type="match status" value="1"/>
</dbReference>
<keyword evidence="2" id="KW-0418">Kinase</keyword>
<feature type="chain" id="PRO_5032414493" description="Protein kinase domain-containing protein" evidence="8">
    <location>
        <begin position="26"/>
        <end position="374"/>
    </location>
</feature>
<accession>A0A835HX01</accession>
<evidence type="ECO:0000256" key="8">
    <source>
        <dbReference type="SAM" id="SignalP"/>
    </source>
</evidence>
<dbReference type="PANTHER" id="PTHR27009">
    <property type="entry name" value="RUST RESISTANCE KINASE LR10-RELATED"/>
    <property type="match status" value="1"/>
</dbReference>
<evidence type="ECO:0000256" key="1">
    <source>
        <dbReference type="ARBA" id="ARBA00004479"/>
    </source>
</evidence>